<dbReference type="Pfam" id="PF13145">
    <property type="entry name" value="Rotamase_2"/>
    <property type="match status" value="1"/>
</dbReference>
<accession>A0ABW3HRB9</accession>
<dbReference type="EMBL" id="JBHTJZ010000012">
    <property type="protein sequence ID" value="MFD0959959.1"/>
    <property type="molecule type" value="Genomic_DNA"/>
</dbReference>
<dbReference type="PANTHER" id="PTHR47245:SF1">
    <property type="entry name" value="FOLDASE PROTEIN PRSA"/>
    <property type="match status" value="1"/>
</dbReference>
<protein>
    <recommendedName>
        <fullName evidence="2">peptidylprolyl isomerase</fullName>
        <ecNumber evidence="2">5.2.1.8</ecNumber>
    </recommendedName>
</protein>
<evidence type="ECO:0000313" key="8">
    <source>
        <dbReference type="Proteomes" id="UP001596989"/>
    </source>
</evidence>
<gene>
    <name evidence="7" type="ORF">ACFQ2I_11195</name>
</gene>
<dbReference type="RefSeq" id="WP_377564271.1">
    <property type="nucleotide sequence ID" value="NZ_JBHTJZ010000012.1"/>
</dbReference>
<comment type="caution">
    <text evidence="7">The sequence shown here is derived from an EMBL/GenBank/DDBJ whole genome shotgun (WGS) entry which is preliminary data.</text>
</comment>
<proteinExistence type="predicted"/>
<evidence type="ECO:0000313" key="7">
    <source>
        <dbReference type="EMBL" id="MFD0959959.1"/>
    </source>
</evidence>
<feature type="domain" description="PpiC" evidence="6">
    <location>
        <begin position="148"/>
        <end position="274"/>
    </location>
</feature>
<organism evidence="7 8">
    <name type="scientific">Paenibacillus chungangensis</name>
    <dbReference type="NCBI Taxonomy" id="696535"/>
    <lineage>
        <taxon>Bacteria</taxon>
        <taxon>Bacillati</taxon>
        <taxon>Bacillota</taxon>
        <taxon>Bacilli</taxon>
        <taxon>Bacillales</taxon>
        <taxon>Paenibacillaceae</taxon>
        <taxon>Paenibacillus</taxon>
    </lineage>
</organism>
<evidence type="ECO:0000256" key="1">
    <source>
        <dbReference type="ARBA" id="ARBA00000971"/>
    </source>
</evidence>
<keyword evidence="4" id="KW-0697">Rotamase</keyword>
<keyword evidence="8" id="KW-1185">Reference proteome</keyword>
<dbReference type="Proteomes" id="UP001596989">
    <property type="component" value="Unassembled WGS sequence"/>
</dbReference>
<dbReference type="PANTHER" id="PTHR47245">
    <property type="entry name" value="PEPTIDYLPROLYL ISOMERASE"/>
    <property type="match status" value="1"/>
</dbReference>
<dbReference type="EC" id="5.2.1.8" evidence="2"/>
<reference evidence="8" key="1">
    <citation type="journal article" date="2019" name="Int. J. Syst. Evol. Microbiol.">
        <title>The Global Catalogue of Microorganisms (GCM) 10K type strain sequencing project: providing services to taxonomists for standard genome sequencing and annotation.</title>
        <authorList>
            <consortium name="The Broad Institute Genomics Platform"/>
            <consortium name="The Broad Institute Genome Sequencing Center for Infectious Disease"/>
            <person name="Wu L."/>
            <person name="Ma J."/>
        </authorList>
    </citation>
    <scope>NUCLEOTIDE SEQUENCE [LARGE SCALE GENOMIC DNA]</scope>
    <source>
        <strain evidence="8">CCUG 59129</strain>
    </source>
</reference>
<dbReference type="GO" id="GO:0016853">
    <property type="term" value="F:isomerase activity"/>
    <property type="evidence" value="ECO:0007669"/>
    <property type="project" value="UniProtKB-KW"/>
</dbReference>
<keyword evidence="3" id="KW-0732">Signal</keyword>
<dbReference type="Gene3D" id="3.10.50.40">
    <property type="match status" value="1"/>
</dbReference>
<evidence type="ECO:0000259" key="6">
    <source>
        <dbReference type="Pfam" id="PF13145"/>
    </source>
</evidence>
<comment type="catalytic activity">
    <reaction evidence="1">
        <text>[protein]-peptidylproline (omega=180) = [protein]-peptidylproline (omega=0)</text>
        <dbReference type="Rhea" id="RHEA:16237"/>
        <dbReference type="Rhea" id="RHEA-COMP:10747"/>
        <dbReference type="Rhea" id="RHEA-COMP:10748"/>
        <dbReference type="ChEBI" id="CHEBI:83833"/>
        <dbReference type="ChEBI" id="CHEBI:83834"/>
        <dbReference type="EC" id="5.2.1.8"/>
    </reaction>
</comment>
<name>A0ABW3HRB9_9BACL</name>
<evidence type="ECO:0000256" key="5">
    <source>
        <dbReference type="ARBA" id="ARBA00023235"/>
    </source>
</evidence>
<dbReference type="InterPro" id="IPR050245">
    <property type="entry name" value="PrsA_foldase"/>
</dbReference>
<evidence type="ECO:0000256" key="2">
    <source>
        <dbReference type="ARBA" id="ARBA00013194"/>
    </source>
</evidence>
<dbReference type="InterPro" id="IPR046357">
    <property type="entry name" value="PPIase_dom_sf"/>
</dbReference>
<keyword evidence="5 7" id="KW-0413">Isomerase</keyword>
<dbReference type="InterPro" id="IPR000297">
    <property type="entry name" value="PPIase_PpiC"/>
</dbReference>
<evidence type="ECO:0000256" key="4">
    <source>
        <dbReference type="ARBA" id="ARBA00023110"/>
    </source>
</evidence>
<sequence>MNRKRKLGSLVAAVVSLGVIAAFVIMINVDGGSDTGGESRQIIAYINSRPVVTEEVELIASYADNPEAIISAKVVQQEAMRYGLLKEDSYAYFLSELQAENKRRERAIANDDVIYGPRQYTEQSYYHYRQANLFNQLKSSWIESEGDISEEALHQYFETNREQVARKHDSIIIHKVTAALQEELLSIETQIANGASFMEIYHARDESDGGAEVESISDENYREVSKYRSQYYDAAVRLQPGEVSVIIPDGQSYAILYCAERVEGGYFSFNEIREEVIHKYWDEEFEAHIQERSSSAEVQWTELNQSAR</sequence>
<evidence type="ECO:0000256" key="3">
    <source>
        <dbReference type="ARBA" id="ARBA00022729"/>
    </source>
</evidence>